<dbReference type="SUPFAM" id="SSF47413">
    <property type="entry name" value="lambda repressor-like DNA-binding domains"/>
    <property type="match status" value="1"/>
</dbReference>
<proteinExistence type="predicted"/>
<protein>
    <submittedName>
        <fullName evidence="2">Uncharacterized protein</fullName>
    </submittedName>
</protein>
<evidence type="ECO:0000313" key="3">
    <source>
        <dbReference type="Proteomes" id="UP000614996"/>
    </source>
</evidence>
<dbReference type="Gene3D" id="1.10.260.40">
    <property type="entry name" value="lambda repressor-like DNA-binding domains"/>
    <property type="match status" value="1"/>
</dbReference>
<dbReference type="Proteomes" id="UP000614996">
    <property type="component" value="Unassembled WGS sequence"/>
</dbReference>
<organism evidence="2 3">
    <name type="scientific">Actinocatenispora comari</name>
    <dbReference type="NCBI Taxonomy" id="2807577"/>
    <lineage>
        <taxon>Bacteria</taxon>
        <taxon>Bacillati</taxon>
        <taxon>Actinomycetota</taxon>
        <taxon>Actinomycetes</taxon>
        <taxon>Micromonosporales</taxon>
        <taxon>Micromonosporaceae</taxon>
        <taxon>Actinocatenispora</taxon>
    </lineage>
</organism>
<evidence type="ECO:0000313" key="2">
    <source>
        <dbReference type="EMBL" id="GIL29926.1"/>
    </source>
</evidence>
<reference evidence="3" key="1">
    <citation type="journal article" date="2021" name="Int. J. Syst. Evol. Microbiol.">
        <title>Actinocatenispora comari sp. nov., an endophytic actinomycete isolated from aerial parts of Comarum salesowianum.</title>
        <authorList>
            <person name="Oyunbileg N."/>
            <person name="Iizaka Y."/>
            <person name="Hamada M."/>
            <person name="Davaapurev B.O."/>
            <person name="Fukumoto A."/>
            <person name="Tsetseg B."/>
            <person name="Kato F."/>
            <person name="Tamura T."/>
            <person name="Batkhuu J."/>
            <person name="Anzai Y."/>
        </authorList>
    </citation>
    <scope>NUCLEOTIDE SEQUENCE [LARGE SCALE GENOMIC DNA]</scope>
    <source>
        <strain evidence="3">NUM-2625</strain>
    </source>
</reference>
<comment type="caution">
    <text evidence="2">The sequence shown here is derived from an EMBL/GenBank/DDBJ whole genome shotgun (WGS) entry which is preliminary data.</text>
</comment>
<feature type="region of interest" description="Disordered" evidence="1">
    <location>
        <begin position="176"/>
        <end position="196"/>
    </location>
</feature>
<sequence length="257" mass="28373">MSIFRPGASFVNVDSLECASMTQTPRSGRRTRAELVPTDAGLAEIVAERIKTYRGTMSAQRLAERCQEIGLQWDRQTIANLESGRRNIVTVGEWLALSYALSVPPLALLLPLGESDSMEAVPDVALHPDLVRRWIEGETPQTTSDRHVTGDVPFYQRAALPLVLYREHYAAQQRVEQANGRVQTKEYTDGADSPAAVEARRQYSDALAALATVHKEMRDRDVLPPRLHRGVVDDMARVGIDTGQIRVGDQGGDDGAR</sequence>
<gene>
    <name evidence="2" type="ORF">NUM_51800</name>
</gene>
<dbReference type="InterPro" id="IPR010982">
    <property type="entry name" value="Lambda_DNA-bd_dom_sf"/>
</dbReference>
<name>A0A8J4AEM9_9ACTN</name>
<accession>A0A8J4AEM9</accession>
<evidence type="ECO:0000256" key="1">
    <source>
        <dbReference type="SAM" id="MobiDB-lite"/>
    </source>
</evidence>
<dbReference type="EMBL" id="BOPO01000110">
    <property type="protein sequence ID" value="GIL29926.1"/>
    <property type="molecule type" value="Genomic_DNA"/>
</dbReference>
<dbReference type="GO" id="GO:0003677">
    <property type="term" value="F:DNA binding"/>
    <property type="evidence" value="ECO:0007669"/>
    <property type="project" value="InterPro"/>
</dbReference>
<keyword evidence="3" id="KW-1185">Reference proteome</keyword>
<dbReference type="AlphaFoldDB" id="A0A8J4AEM9"/>